<keyword evidence="3" id="KW-0658">Purine biosynthesis</keyword>
<gene>
    <name evidence="3 6" type="primary">purU</name>
    <name evidence="6" type="ORF">ACFFRE_03185</name>
</gene>
<feature type="domain" description="ACT" evidence="5">
    <location>
        <begin position="13"/>
        <end position="96"/>
    </location>
</feature>
<dbReference type="PANTHER" id="PTHR42706:SF1">
    <property type="entry name" value="FORMYLTETRAHYDROFOLATE DEFORMYLASE 2, MITOCHONDRIAL"/>
    <property type="match status" value="1"/>
</dbReference>
<dbReference type="InterPro" id="IPR002912">
    <property type="entry name" value="ACT_dom"/>
</dbReference>
<dbReference type="HAMAP" id="MF_01927">
    <property type="entry name" value="PurU"/>
    <property type="match status" value="1"/>
</dbReference>
<organism evidence="6 7">
    <name type="scientific">Aciditerrimonas ferrireducens</name>
    <dbReference type="NCBI Taxonomy" id="667306"/>
    <lineage>
        <taxon>Bacteria</taxon>
        <taxon>Bacillati</taxon>
        <taxon>Actinomycetota</taxon>
        <taxon>Acidimicrobiia</taxon>
        <taxon>Acidimicrobiales</taxon>
        <taxon>Acidimicrobiaceae</taxon>
        <taxon>Aciditerrimonas</taxon>
    </lineage>
</organism>
<dbReference type="EC" id="3.5.1.10" evidence="3 4"/>
<comment type="caution">
    <text evidence="6">The sequence shown here is derived from an EMBL/GenBank/DDBJ whole genome shotgun (WGS) entry which is preliminary data.</text>
</comment>
<proteinExistence type="inferred from homology"/>
<evidence type="ECO:0000313" key="7">
    <source>
        <dbReference type="Proteomes" id="UP001589788"/>
    </source>
</evidence>
<dbReference type="NCBIfam" id="TIGR00655">
    <property type="entry name" value="PurU"/>
    <property type="match status" value="1"/>
</dbReference>
<dbReference type="InterPro" id="IPR041729">
    <property type="entry name" value="Formyl-FH4-Hydrolase_C"/>
</dbReference>
<evidence type="ECO:0000259" key="5">
    <source>
        <dbReference type="PROSITE" id="PS51671"/>
    </source>
</evidence>
<dbReference type="SUPFAM" id="SSF53328">
    <property type="entry name" value="Formyltransferase"/>
    <property type="match status" value="1"/>
</dbReference>
<evidence type="ECO:0000313" key="6">
    <source>
        <dbReference type="EMBL" id="MFC0081165.1"/>
    </source>
</evidence>
<dbReference type="PIRSF" id="PIRSF036480">
    <property type="entry name" value="FormyFH4_hydr"/>
    <property type="match status" value="1"/>
</dbReference>
<evidence type="ECO:0000256" key="4">
    <source>
        <dbReference type="NCBIfam" id="TIGR00655"/>
    </source>
</evidence>
<dbReference type="Gene3D" id="3.30.70.260">
    <property type="match status" value="1"/>
</dbReference>
<keyword evidence="7" id="KW-1185">Reference proteome</keyword>
<dbReference type="SUPFAM" id="SSF55021">
    <property type="entry name" value="ACT-like"/>
    <property type="match status" value="1"/>
</dbReference>
<protein>
    <recommendedName>
        <fullName evidence="3 4">Formyltetrahydrofolate deformylase</fullName>
        <ecNumber evidence="3 4">3.5.1.10</ecNumber>
    </recommendedName>
    <alternativeName>
        <fullName evidence="3">Formyl-FH(4) hydrolase</fullName>
    </alternativeName>
</protein>
<evidence type="ECO:0000256" key="1">
    <source>
        <dbReference type="ARBA" id="ARBA00022563"/>
    </source>
</evidence>
<comment type="function">
    <text evidence="3">Catalyzes the hydrolysis of 10-formyltetrahydrofolate (formyl-FH4) to formate and tetrahydrofolate (FH4).</text>
</comment>
<name>A0ABV6C0E7_9ACTN</name>
<keyword evidence="2 3" id="KW-0378">Hydrolase</keyword>
<evidence type="ECO:0000256" key="2">
    <source>
        <dbReference type="ARBA" id="ARBA00022801"/>
    </source>
</evidence>
<dbReference type="Gene3D" id="3.40.50.170">
    <property type="entry name" value="Formyl transferase, N-terminal domain"/>
    <property type="match status" value="1"/>
</dbReference>
<keyword evidence="1 3" id="KW-0554">One-carbon metabolism</keyword>
<dbReference type="PANTHER" id="PTHR42706">
    <property type="entry name" value="FORMYLTETRAHYDROFOLATE DEFORMYLASE"/>
    <property type="match status" value="1"/>
</dbReference>
<comment type="catalytic activity">
    <reaction evidence="3">
        <text>(6R)-10-formyltetrahydrofolate + H2O = (6S)-5,6,7,8-tetrahydrofolate + formate + H(+)</text>
        <dbReference type="Rhea" id="RHEA:19833"/>
        <dbReference type="ChEBI" id="CHEBI:15377"/>
        <dbReference type="ChEBI" id="CHEBI:15378"/>
        <dbReference type="ChEBI" id="CHEBI:15740"/>
        <dbReference type="ChEBI" id="CHEBI:57453"/>
        <dbReference type="ChEBI" id="CHEBI:195366"/>
        <dbReference type="EC" id="3.5.1.10"/>
    </reaction>
</comment>
<dbReference type="Proteomes" id="UP001589788">
    <property type="component" value="Unassembled WGS sequence"/>
</dbReference>
<dbReference type="InterPro" id="IPR044074">
    <property type="entry name" value="PurU_ACT"/>
</dbReference>
<evidence type="ECO:0000256" key="3">
    <source>
        <dbReference type="HAMAP-Rule" id="MF_01927"/>
    </source>
</evidence>
<accession>A0ABV6C0E7</accession>
<dbReference type="PROSITE" id="PS51671">
    <property type="entry name" value="ACT"/>
    <property type="match status" value="1"/>
</dbReference>
<dbReference type="EMBL" id="JBHLYQ010000018">
    <property type="protein sequence ID" value="MFC0081165.1"/>
    <property type="molecule type" value="Genomic_DNA"/>
</dbReference>
<dbReference type="InterPro" id="IPR004810">
    <property type="entry name" value="PurU"/>
</dbReference>
<comment type="similarity">
    <text evidence="3">Belongs to the PurU family.</text>
</comment>
<reference evidence="6 7" key="1">
    <citation type="submission" date="2024-09" db="EMBL/GenBank/DDBJ databases">
        <authorList>
            <person name="Sun Q."/>
            <person name="Mori K."/>
        </authorList>
    </citation>
    <scope>NUCLEOTIDE SEQUENCE [LARGE SCALE GENOMIC DNA]</scope>
    <source>
        <strain evidence="6 7">JCM 15389</strain>
    </source>
</reference>
<sequence>MSDPKVVRGARTVLLLMCQDRPGIVARVSGFLFEQGANIESVDQHVDRDTGRFFQRIEFTMTDPSRSGLALAGAFEPVAEALGASVEFRDLDRVPRVAVLASKQNHCLVDLLYRARTGDLPAEIALVASNHPDHAEVCRFFEVPFHHVPIVAGDKASQEKQLVELIASHEVDLVVLARYMQILSDWFIDHYPNRIINIHHSLLPSFVGAQPYRQAYDRGVKLVGATAHYVTAELDQGPIIAQDVAPISHRDSLEEIVRKGKDIERLTLARAVRRHLEAKVIAYENRTVVFP</sequence>
<dbReference type="Pfam" id="PF00551">
    <property type="entry name" value="Formyl_trans_N"/>
    <property type="match status" value="1"/>
</dbReference>
<feature type="active site" evidence="3">
    <location>
        <position position="235"/>
    </location>
</feature>
<comment type="pathway">
    <text evidence="3">Purine metabolism; IMP biosynthesis via de novo pathway; formate from 10-formyl-5,6,7,8-tetrahydrofolate: step 1/1.</text>
</comment>
<dbReference type="InterPro" id="IPR045865">
    <property type="entry name" value="ACT-like_dom_sf"/>
</dbReference>
<dbReference type="GO" id="GO:0008864">
    <property type="term" value="F:formyltetrahydrofolate deformylase activity"/>
    <property type="evidence" value="ECO:0007669"/>
    <property type="project" value="UniProtKB-EC"/>
</dbReference>
<dbReference type="InterPro" id="IPR002376">
    <property type="entry name" value="Formyl_transf_N"/>
</dbReference>
<dbReference type="CDD" id="cd08648">
    <property type="entry name" value="FMT_core_Formyl-FH4-Hydrolase_C"/>
    <property type="match status" value="1"/>
</dbReference>
<dbReference type="CDD" id="cd04875">
    <property type="entry name" value="ACT_F4HF-DF"/>
    <property type="match status" value="1"/>
</dbReference>
<dbReference type="InterPro" id="IPR036477">
    <property type="entry name" value="Formyl_transf_N_sf"/>
</dbReference>
<dbReference type="PRINTS" id="PR01575">
    <property type="entry name" value="FFH4HYDRLASE"/>
</dbReference>
<dbReference type="NCBIfam" id="NF004684">
    <property type="entry name" value="PRK06027.1"/>
    <property type="match status" value="1"/>
</dbReference>
<dbReference type="RefSeq" id="WP_377788149.1">
    <property type="nucleotide sequence ID" value="NZ_JBHLYQ010000018.1"/>
</dbReference>
<dbReference type="Pfam" id="PF01842">
    <property type="entry name" value="ACT"/>
    <property type="match status" value="1"/>
</dbReference>